<dbReference type="Pfam" id="PF22564">
    <property type="entry name" value="HAAS"/>
    <property type="match status" value="1"/>
</dbReference>
<keyword evidence="1" id="KW-0472">Membrane</keyword>
<evidence type="ECO:0008006" key="4">
    <source>
        <dbReference type="Google" id="ProtNLM"/>
    </source>
</evidence>
<accession>A0A917H0Q6</accession>
<dbReference type="Proteomes" id="UP000600247">
    <property type="component" value="Unassembled WGS sequence"/>
</dbReference>
<name>A0A917H0Q6_9BACL</name>
<protein>
    <recommendedName>
        <fullName evidence="4">DUF1700 domain-containing protein</fullName>
    </recommendedName>
</protein>
<dbReference type="EMBL" id="BMHY01000002">
    <property type="protein sequence ID" value="GGG63808.1"/>
    <property type="molecule type" value="Genomic_DNA"/>
</dbReference>
<dbReference type="RefSeq" id="WP_188888483.1">
    <property type="nucleotide sequence ID" value="NZ_BMHY01000002.1"/>
</dbReference>
<organism evidence="2 3">
    <name type="scientific">Paenibacillus radicis</name>
    <name type="common">ex Gao et al. 2016</name>
    <dbReference type="NCBI Taxonomy" id="1737354"/>
    <lineage>
        <taxon>Bacteria</taxon>
        <taxon>Bacillati</taxon>
        <taxon>Bacillota</taxon>
        <taxon>Bacilli</taxon>
        <taxon>Bacillales</taxon>
        <taxon>Paenibacillaceae</taxon>
        <taxon>Paenibacillus</taxon>
    </lineage>
</organism>
<gene>
    <name evidence="2" type="ORF">GCM10010918_17260</name>
</gene>
<keyword evidence="3" id="KW-1185">Reference proteome</keyword>
<evidence type="ECO:0000256" key="1">
    <source>
        <dbReference type="SAM" id="Phobius"/>
    </source>
</evidence>
<evidence type="ECO:0000313" key="2">
    <source>
        <dbReference type="EMBL" id="GGG63808.1"/>
    </source>
</evidence>
<keyword evidence="1" id="KW-1133">Transmembrane helix</keyword>
<sequence length="187" mass="20539">MSSITRESYMKELESLLQKVPEPLRKEWLYDYYIHFQQAYENGQTEQEAAAELGDPRLIANELLLSYRVAQAESKNNVGNLSRAVFATAGMGLFNLIFVLGPYIGIAGVLFSLWGTTAALALAGVATVIDSLWNGTFSIGQAVSLGIICISLSMLLAIGMLKLTRMFFAATLKYLQFNTRVIRGAGK</sequence>
<feature type="transmembrane region" description="Helical" evidence="1">
    <location>
        <begin position="139"/>
        <end position="161"/>
    </location>
</feature>
<keyword evidence="1" id="KW-0812">Transmembrane</keyword>
<dbReference type="AlphaFoldDB" id="A0A917H0Q6"/>
<proteinExistence type="predicted"/>
<evidence type="ECO:0000313" key="3">
    <source>
        <dbReference type="Proteomes" id="UP000600247"/>
    </source>
</evidence>
<feature type="transmembrane region" description="Helical" evidence="1">
    <location>
        <begin position="84"/>
        <end position="104"/>
    </location>
</feature>
<reference evidence="2 3" key="1">
    <citation type="journal article" date="2014" name="Int. J. Syst. Evol. Microbiol.">
        <title>Complete genome sequence of Corynebacterium casei LMG S-19264T (=DSM 44701T), isolated from a smear-ripened cheese.</title>
        <authorList>
            <consortium name="US DOE Joint Genome Institute (JGI-PGF)"/>
            <person name="Walter F."/>
            <person name="Albersmeier A."/>
            <person name="Kalinowski J."/>
            <person name="Ruckert C."/>
        </authorList>
    </citation>
    <scope>NUCLEOTIDE SEQUENCE [LARGE SCALE GENOMIC DNA]</scope>
    <source>
        <strain evidence="2 3">CGMCC 1.15286</strain>
    </source>
</reference>
<comment type="caution">
    <text evidence="2">The sequence shown here is derived from an EMBL/GenBank/DDBJ whole genome shotgun (WGS) entry which is preliminary data.</text>
</comment>